<reference evidence="2" key="1">
    <citation type="submission" date="2018-06" db="EMBL/GenBank/DDBJ databases">
        <authorList>
            <person name="Zhirakovskaya E."/>
        </authorList>
    </citation>
    <scope>NUCLEOTIDE SEQUENCE</scope>
</reference>
<sequence length="74" mass="8205">MSDEAMQRAKDAEEHRRDYDGIMTASTEIGVPFAMALAVFFTSLVMANGIWVSLFAGVATYVFAHLVVKTFFSH</sequence>
<evidence type="ECO:0000313" key="2">
    <source>
        <dbReference type="EMBL" id="VAW01697.1"/>
    </source>
</evidence>
<feature type="transmembrane region" description="Helical" evidence="1">
    <location>
        <begin position="50"/>
        <end position="68"/>
    </location>
</feature>
<organism evidence="2">
    <name type="scientific">hydrothermal vent metagenome</name>
    <dbReference type="NCBI Taxonomy" id="652676"/>
    <lineage>
        <taxon>unclassified sequences</taxon>
        <taxon>metagenomes</taxon>
        <taxon>ecological metagenomes</taxon>
    </lineage>
</organism>
<name>A0A3B0SL34_9ZZZZ</name>
<keyword evidence="1" id="KW-1133">Transmembrane helix</keyword>
<evidence type="ECO:0000256" key="1">
    <source>
        <dbReference type="SAM" id="Phobius"/>
    </source>
</evidence>
<gene>
    <name evidence="2" type="ORF">MNBD_ALPHA05-176</name>
</gene>
<accession>A0A3B0SL34</accession>
<protein>
    <submittedName>
        <fullName evidence="2">Uncharacterized protein</fullName>
    </submittedName>
</protein>
<feature type="transmembrane region" description="Helical" evidence="1">
    <location>
        <begin position="21"/>
        <end position="44"/>
    </location>
</feature>
<keyword evidence="1" id="KW-0472">Membrane</keyword>
<keyword evidence="1" id="KW-0812">Transmembrane</keyword>
<dbReference type="AlphaFoldDB" id="A0A3B0SL34"/>
<proteinExistence type="predicted"/>
<dbReference type="EMBL" id="UOEH01000342">
    <property type="protein sequence ID" value="VAW01697.1"/>
    <property type="molecule type" value="Genomic_DNA"/>
</dbReference>